<comment type="catalytic activity">
    <reaction evidence="8">
        <text>L-seryl-[protein] + ATP = O-phospho-L-seryl-[protein] + ADP + H(+)</text>
        <dbReference type="Rhea" id="RHEA:17989"/>
        <dbReference type="Rhea" id="RHEA-COMP:9863"/>
        <dbReference type="Rhea" id="RHEA-COMP:11604"/>
        <dbReference type="ChEBI" id="CHEBI:15378"/>
        <dbReference type="ChEBI" id="CHEBI:29999"/>
        <dbReference type="ChEBI" id="CHEBI:30616"/>
        <dbReference type="ChEBI" id="CHEBI:83421"/>
        <dbReference type="ChEBI" id="CHEBI:456216"/>
        <dbReference type="EC" id="2.7.11.1"/>
    </reaction>
</comment>
<dbReference type="EMBL" id="MU866322">
    <property type="protein sequence ID" value="KAK4173754.1"/>
    <property type="molecule type" value="Genomic_DNA"/>
</dbReference>
<dbReference type="AlphaFoldDB" id="A0AAN7A599"/>
<sequence length="233" mass="26458">MKRTTKCRNPAVSQIPTSTIEEDLNPRRLGENGRFRVVGKLGHGGFEIVWLCHDSLVHKWRAVKILAVKVSTPTEEVERHEITHYCIIALSGMVVWKYLPDLFPPTDPTLHKHHIFMPLESFWIHGPNGDHLCEVFPLLGPALSDIYSIYLLCTALLKSTHQLFKVMKALFHQWLKASPQAPLPTFLMVERTSEQATQVPPASALWLHHKVLSCPSHILSMGETKPRPAKMQD</sequence>
<evidence type="ECO:0000313" key="9">
    <source>
        <dbReference type="EMBL" id="KAK4173754.1"/>
    </source>
</evidence>
<keyword evidence="2" id="KW-0723">Serine/threonine-protein kinase</keyword>
<dbReference type="GO" id="GO:0000245">
    <property type="term" value="P:spliceosomal complex assembly"/>
    <property type="evidence" value="ECO:0007669"/>
    <property type="project" value="TreeGrafter"/>
</dbReference>
<keyword evidence="6" id="KW-0067">ATP-binding</keyword>
<comment type="caution">
    <text evidence="9">The sequence shown here is derived from an EMBL/GenBank/DDBJ whole genome shotgun (WGS) entry which is preliminary data.</text>
</comment>
<evidence type="ECO:0000256" key="1">
    <source>
        <dbReference type="ARBA" id="ARBA00012513"/>
    </source>
</evidence>
<dbReference type="PANTHER" id="PTHR47634">
    <property type="entry name" value="PROTEIN KINASE DOMAIN-CONTAINING PROTEIN-RELATED"/>
    <property type="match status" value="1"/>
</dbReference>
<reference evidence="9" key="2">
    <citation type="submission" date="2023-05" db="EMBL/GenBank/DDBJ databases">
        <authorList>
            <consortium name="Lawrence Berkeley National Laboratory"/>
            <person name="Steindorff A."/>
            <person name="Hensen N."/>
            <person name="Bonometti L."/>
            <person name="Westerberg I."/>
            <person name="Brannstrom I.O."/>
            <person name="Guillou S."/>
            <person name="Cros-Aarteil S."/>
            <person name="Calhoun S."/>
            <person name="Haridas S."/>
            <person name="Kuo A."/>
            <person name="Mondo S."/>
            <person name="Pangilinan J."/>
            <person name="Riley R."/>
            <person name="Labutti K."/>
            <person name="Andreopoulos B."/>
            <person name="Lipzen A."/>
            <person name="Chen C."/>
            <person name="Yanf M."/>
            <person name="Daum C."/>
            <person name="Ng V."/>
            <person name="Clum A."/>
            <person name="Ohm R."/>
            <person name="Martin F."/>
            <person name="Silar P."/>
            <person name="Natvig D."/>
            <person name="Lalanne C."/>
            <person name="Gautier V."/>
            <person name="Ament-Velasquez S.L."/>
            <person name="Kruys A."/>
            <person name="Hutchinson M.I."/>
            <person name="Powell A.J."/>
            <person name="Barry K."/>
            <person name="Miller A.N."/>
            <person name="Grigoriev I.V."/>
            <person name="Debuchy R."/>
            <person name="Gladieux P."/>
            <person name="Thoren M.H."/>
            <person name="Johannesson H."/>
        </authorList>
    </citation>
    <scope>NUCLEOTIDE SEQUENCE</scope>
    <source>
        <strain evidence="9">CBS 892.96</strain>
    </source>
</reference>
<name>A0AAN7A599_9PEZI</name>
<reference evidence="9" key="1">
    <citation type="journal article" date="2023" name="Mol. Phylogenet. Evol.">
        <title>Genome-scale phylogeny and comparative genomics of the fungal order Sordariales.</title>
        <authorList>
            <person name="Hensen N."/>
            <person name="Bonometti L."/>
            <person name="Westerberg I."/>
            <person name="Brannstrom I.O."/>
            <person name="Guillou S."/>
            <person name="Cros-Aarteil S."/>
            <person name="Calhoun S."/>
            <person name="Haridas S."/>
            <person name="Kuo A."/>
            <person name="Mondo S."/>
            <person name="Pangilinan J."/>
            <person name="Riley R."/>
            <person name="LaButti K."/>
            <person name="Andreopoulos B."/>
            <person name="Lipzen A."/>
            <person name="Chen C."/>
            <person name="Yan M."/>
            <person name="Daum C."/>
            <person name="Ng V."/>
            <person name="Clum A."/>
            <person name="Steindorff A."/>
            <person name="Ohm R.A."/>
            <person name="Martin F."/>
            <person name="Silar P."/>
            <person name="Natvig D.O."/>
            <person name="Lalanne C."/>
            <person name="Gautier V."/>
            <person name="Ament-Velasquez S.L."/>
            <person name="Kruys A."/>
            <person name="Hutchinson M.I."/>
            <person name="Powell A.J."/>
            <person name="Barry K."/>
            <person name="Miller A.N."/>
            <person name="Grigoriev I.V."/>
            <person name="Debuchy R."/>
            <person name="Gladieux P."/>
            <person name="Hiltunen Thoren M."/>
            <person name="Johannesson H."/>
        </authorList>
    </citation>
    <scope>NUCLEOTIDE SEQUENCE</scope>
    <source>
        <strain evidence="9">CBS 892.96</strain>
    </source>
</reference>
<gene>
    <name evidence="9" type="ORF">QBC36DRAFT_193905</name>
</gene>
<dbReference type="SUPFAM" id="SSF56112">
    <property type="entry name" value="Protein kinase-like (PK-like)"/>
    <property type="match status" value="1"/>
</dbReference>
<dbReference type="InterPro" id="IPR051334">
    <property type="entry name" value="SRPK"/>
</dbReference>
<dbReference type="PANTHER" id="PTHR47634:SF9">
    <property type="entry name" value="PROTEIN KINASE DOMAIN-CONTAINING PROTEIN-RELATED"/>
    <property type="match status" value="1"/>
</dbReference>
<keyword evidence="5" id="KW-0418">Kinase</keyword>
<organism evidence="9 10">
    <name type="scientific">Triangularia setosa</name>
    <dbReference type="NCBI Taxonomy" id="2587417"/>
    <lineage>
        <taxon>Eukaryota</taxon>
        <taxon>Fungi</taxon>
        <taxon>Dikarya</taxon>
        <taxon>Ascomycota</taxon>
        <taxon>Pezizomycotina</taxon>
        <taxon>Sordariomycetes</taxon>
        <taxon>Sordariomycetidae</taxon>
        <taxon>Sordariales</taxon>
        <taxon>Podosporaceae</taxon>
        <taxon>Triangularia</taxon>
    </lineage>
</organism>
<proteinExistence type="predicted"/>
<dbReference type="Gene3D" id="1.10.510.10">
    <property type="entry name" value="Transferase(Phosphotransferase) domain 1"/>
    <property type="match status" value="1"/>
</dbReference>
<dbReference type="GO" id="GO:0050684">
    <property type="term" value="P:regulation of mRNA processing"/>
    <property type="evidence" value="ECO:0007669"/>
    <property type="project" value="TreeGrafter"/>
</dbReference>
<dbReference type="GO" id="GO:0005737">
    <property type="term" value="C:cytoplasm"/>
    <property type="evidence" value="ECO:0007669"/>
    <property type="project" value="TreeGrafter"/>
</dbReference>
<evidence type="ECO:0000313" key="10">
    <source>
        <dbReference type="Proteomes" id="UP001302321"/>
    </source>
</evidence>
<dbReference type="Gene3D" id="3.30.200.20">
    <property type="entry name" value="Phosphorylase Kinase, domain 1"/>
    <property type="match status" value="1"/>
</dbReference>
<evidence type="ECO:0000256" key="2">
    <source>
        <dbReference type="ARBA" id="ARBA00022527"/>
    </source>
</evidence>
<evidence type="ECO:0000256" key="8">
    <source>
        <dbReference type="ARBA" id="ARBA00048679"/>
    </source>
</evidence>
<dbReference type="GO" id="GO:0004674">
    <property type="term" value="F:protein serine/threonine kinase activity"/>
    <property type="evidence" value="ECO:0007669"/>
    <property type="project" value="UniProtKB-KW"/>
</dbReference>
<dbReference type="EC" id="2.7.11.1" evidence="1"/>
<protein>
    <recommendedName>
        <fullName evidence="1">non-specific serine/threonine protein kinase</fullName>
        <ecNumber evidence="1">2.7.11.1</ecNumber>
    </recommendedName>
</protein>
<evidence type="ECO:0000256" key="3">
    <source>
        <dbReference type="ARBA" id="ARBA00022679"/>
    </source>
</evidence>
<dbReference type="InterPro" id="IPR011009">
    <property type="entry name" value="Kinase-like_dom_sf"/>
</dbReference>
<keyword evidence="10" id="KW-1185">Reference proteome</keyword>
<evidence type="ECO:0000256" key="6">
    <source>
        <dbReference type="ARBA" id="ARBA00022840"/>
    </source>
</evidence>
<dbReference type="GO" id="GO:0005634">
    <property type="term" value="C:nucleus"/>
    <property type="evidence" value="ECO:0007669"/>
    <property type="project" value="TreeGrafter"/>
</dbReference>
<dbReference type="GO" id="GO:0005524">
    <property type="term" value="F:ATP binding"/>
    <property type="evidence" value="ECO:0007669"/>
    <property type="project" value="UniProtKB-KW"/>
</dbReference>
<comment type="catalytic activity">
    <reaction evidence="7">
        <text>L-threonyl-[protein] + ATP = O-phospho-L-threonyl-[protein] + ADP + H(+)</text>
        <dbReference type="Rhea" id="RHEA:46608"/>
        <dbReference type="Rhea" id="RHEA-COMP:11060"/>
        <dbReference type="Rhea" id="RHEA-COMP:11605"/>
        <dbReference type="ChEBI" id="CHEBI:15378"/>
        <dbReference type="ChEBI" id="CHEBI:30013"/>
        <dbReference type="ChEBI" id="CHEBI:30616"/>
        <dbReference type="ChEBI" id="CHEBI:61977"/>
        <dbReference type="ChEBI" id="CHEBI:456216"/>
        <dbReference type="EC" id="2.7.11.1"/>
    </reaction>
</comment>
<keyword evidence="3" id="KW-0808">Transferase</keyword>
<accession>A0AAN7A599</accession>
<evidence type="ECO:0000256" key="5">
    <source>
        <dbReference type="ARBA" id="ARBA00022777"/>
    </source>
</evidence>
<evidence type="ECO:0000256" key="4">
    <source>
        <dbReference type="ARBA" id="ARBA00022741"/>
    </source>
</evidence>
<evidence type="ECO:0000256" key="7">
    <source>
        <dbReference type="ARBA" id="ARBA00047899"/>
    </source>
</evidence>
<keyword evidence="4" id="KW-0547">Nucleotide-binding</keyword>
<dbReference type="Proteomes" id="UP001302321">
    <property type="component" value="Unassembled WGS sequence"/>
</dbReference>